<dbReference type="PANTHER" id="PTHR42855">
    <property type="entry name" value="ABC TRANSPORTER ATP-BINDING SUBUNIT"/>
    <property type="match status" value="1"/>
</dbReference>
<dbReference type="GO" id="GO:0016887">
    <property type="term" value="F:ATP hydrolysis activity"/>
    <property type="evidence" value="ECO:0007669"/>
    <property type="project" value="InterPro"/>
</dbReference>
<dbReference type="InterPro" id="IPR027417">
    <property type="entry name" value="P-loop_NTPase"/>
</dbReference>
<protein>
    <recommendedName>
        <fullName evidence="3">ABC transporter domain-containing protein</fullName>
    </recommendedName>
</protein>
<organism evidence="4 5">
    <name type="scientific">Streptococcus mitis</name>
    <dbReference type="NCBI Taxonomy" id="28037"/>
    <lineage>
        <taxon>Bacteria</taxon>
        <taxon>Bacillati</taxon>
        <taxon>Bacillota</taxon>
        <taxon>Bacilli</taxon>
        <taxon>Lactobacillales</taxon>
        <taxon>Streptococcaceae</taxon>
        <taxon>Streptococcus</taxon>
        <taxon>Streptococcus mitis group</taxon>
    </lineage>
</organism>
<evidence type="ECO:0000256" key="1">
    <source>
        <dbReference type="ARBA" id="ARBA00022741"/>
    </source>
</evidence>
<keyword evidence="2" id="KW-0067">ATP-binding</keyword>
<proteinExistence type="predicted"/>
<dbReference type="InterPro" id="IPR003439">
    <property type="entry name" value="ABC_transporter-like_ATP-bd"/>
</dbReference>
<evidence type="ECO:0000313" key="4">
    <source>
        <dbReference type="EMBL" id="BCJ10689.1"/>
    </source>
</evidence>
<evidence type="ECO:0000256" key="2">
    <source>
        <dbReference type="ARBA" id="ARBA00022840"/>
    </source>
</evidence>
<dbReference type="SUPFAM" id="SSF52540">
    <property type="entry name" value="P-loop containing nucleoside triphosphate hydrolases"/>
    <property type="match status" value="1"/>
</dbReference>
<dbReference type="EMBL" id="AP023349">
    <property type="protein sequence ID" value="BCJ10689.1"/>
    <property type="molecule type" value="Genomic_DNA"/>
</dbReference>
<accession>A0A7G1ITE2</accession>
<dbReference type="AlphaFoldDB" id="A0A7G1ITE2"/>
<dbReference type="PROSITE" id="PS50893">
    <property type="entry name" value="ABC_TRANSPORTER_2"/>
    <property type="match status" value="1"/>
</dbReference>
<dbReference type="Gene3D" id="3.40.50.300">
    <property type="entry name" value="P-loop containing nucleotide triphosphate hydrolases"/>
    <property type="match status" value="1"/>
</dbReference>
<dbReference type="InterPro" id="IPR003593">
    <property type="entry name" value="AAA+_ATPase"/>
</dbReference>
<dbReference type="GO" id="GO:0005524">
    <property type="term" value="F:ATP binding"/>
    <property type="evidence" value="ECO:0007669"/>
    <property type="project" value="UniProtKB-KW"/>
</dbReference>
<dbReference type="Pfam" id="PF00005">
    <property type="entry name" value="ABC_tran"/>
    <property type="match status" value="1"/>
</dbReference>
<dbReference type="InterPro" id="IPR051309">
    <property type="entry name" value="ABCF_ATPase"/>
</dbReference>
<feature type="domain" description="ABC transporter" evidence="3">
    <location>
        <begin position="43"/>
        <end position="231"/>
    </location>
</feature>
<dbReference type="PANTHER" id="PTHR42855:SF2">
    <property type="entry name" value="DRUG RESISTANCE ABC TRANSPORTER,ATP-BINDING PROTEIN"/>
    <property type="match status" value="1"/>
</dbReference>
<evidence type="ECO:0000313" key="5">
    <source>
        <dbReference type="Proteomes" id="UP000516106"/>
    </source>
</evidence>
<gene>
    <name evidence="4" type="ORF">SMNM65_11210</name>
</gene>
<keyword evidence="1" id="KW-0547">Nucleotide-binding</keyword>
<reference evidence="5" key="1">
    <citation type="submission" date="2020-08" db="EMBL/GenBank/DDBJ databases">
        <title>Complete genome sequence of Streptococcus mitis strain Nm-65.</title>
        <authorList>
            <person name="Tabata A."/>
            <person name="Ohkuni H."/>
            <person name="Nagamune H."/>
        </authorList>
    </citation>
    <scope>NUCLEOTIDE SEQUENCE [LARGE SCALE GENOMIC DNA]</scope>
    <source>
        <strain evidence="5">Nm-65</strain>
    </source>
</reference>
<sequence>MHNAAKSLEHRIVALGKVEAPEDIRRIRFRQSKALELHNPYPIVGAEINKVFEDKALFENASFQIPLGAKVALTGGNGTGKTTLIQMILNHEEGISISPKAKIGYFAQNGYKYNSNQNVIEFMQKDCDYNISEIRSVLASMGFKQNDIGKSLSVLSGGEIIKLFLAKMLMGRYNILIMDEPSNFLDIPSLEALEILMKEYTGTIVFITHDKRLLENVADVVYEIRDKKINLKH</sequence>
<dbReference type="SMART" id="SM00382">
    <property type="entry name" value="AAA"/>
    <property type="match status" value="1"/>
</dbReference>
<dbReference type="Proteomes" id="UP000516106">
    <property type="component" value="Chromosome"/>
</dbReference>
<evidence type="ECO:0000259" key="3">
    <source>
        <dbReference type="PROSITE" id="PS50893"/>
    </source>
</evidence>
<name>A0A7G1ITE2_STRMT</name>